<dbReference type="NCBIfam" id="TIGR04057">
    <property type="entry name" value="SusC_RagA_signa"/>
    <property type="match status" value="1"/>
</dbReference>
<dbReference type="Pfam" id="PF07715">
    <property type="entry name" value="Plug"/>
    <property type="match status" value="1"/>
</dbReference>
<evidence type="ECO:0000259" key="11">
    <source>
        <dbReference type="Pfam" id="PF00593"/>
    </source>
</evidence>
<keyword evidence="13" id="KW-0675">Receptor</keyword>
<dbReference type="Proteomes" id="UP000751614">
    <property type="component" value="Unassembled WGS sequence"/>
</dbReference>
<gene>
    <name evidence="13" type="ORF">FGG15_10400</name>
</gene>
<dbReference type="PROSITE" id="PS52016">
    <property type="entry name" value="TONB_DEPENDENT_REC_3"/>
    <property type="match status" value="1"/>
</dbReference>
<evidence type="ECO:0000256" key="10">
    <source>
        <dbReference type="SAM" id="SignalP"/>
    </source>
</evidence>
<protein>
    <submittedName>
        <fullName evidence="13">TonB-dependent receptor</fullName>
    </submittedName>
</protein>
<evidence type="ECO:0000256" key="9">
    <source>
        <dbReference type="RuleBase" id="RU003357"/>
    </source>
</evidence>
<keyword evidence="10" id="KW-0732">Signal</keyword>
<evidence type="ECO:0000256" key="2">
    <source>
        <dbReference type="ARBA" id="ARBA00022448"/>
    </source>
</evidence>
<comment type="subcellular location">
    <subcellularLocation>
        <location evidence="1 8">Cell outer membrane</location>
        <topology evidence="1 8">Multi-pass membrane protein</topology>
    </subcellularLocation>
</comment>
<evidence type="ECO:0000313" key="14">
    <source>
        <dbReference type="Proteomes" id="UP000751614"/>
    </source>
</evidence>
<dbReference type="EMBL" id="VCNI01000002">
    <property type="protein sequence ID" value="TMU54613.1"/>
    <property type="molecule type" value="Genomic_DNA"/>
</dbReference>
<sequence length="1011" mass="108401">MKYIIRFKSALLFLGLIVGLQSSAIAQNTITGTITDADGQPLAGATVVEQSTTNGVVADFDGNYSIVVGDSNAVLTFSFVGFVTQDIPVGARTTINVSLQADQNVLDEVVVIGYGKQKKSSLTGAVSIIDVGETEKSQYTNITDRLQGRAAGVTVVANGEPGSIGDIRIRGSAFFDDNNPLYVVDGVILSGAPTINPNDVENIQILKDASSAAIYGSRAGNGVIVITTKKGQKGKLRVSANVTTGFQQIAEKLDMTNAEGWARIVRAAFDSPNASGLQPAHAFNLPGIDTDWQSEVFRTATLQDFNANVSGGGDRFTVLFGVNHTYQDGTVPGPKFDRSGIRLNSSFEVIKDRLTVGQNVAFNRVRLSGGAEEDNAAAAGLAVPTAIDALPVIPVFDPTKISGYGHGDTNNLSFMVNPIGFAALYKNTTETHNILGNVYADFTIFDGLNYHFSLGIERGTSYNKLFNPRNQIRRTTLVGSALSVADSEDQTTYIEHRLTYEKTFGKHTFSLMGAFNDLEETSFGTSIAFDNSLNAFEAGLFEVSAATPQGTGIPTVGSSRSTVATHSLLSRFTYDFDDRYLLKASVRRDSYSVFLGENRDDVFPSLDIGWNVHNEAFFNVDAISQLKLRAAYGEVGNNDAGDNPYIGTTGISQGAGGPNYNLGPTGTAAAGATRDAALGNPDLTWARVSEYNFGVDLEMFNGKLAFEGNYYFGEVENLLADVPVPASAGIGFGSTIRLNAVTNERKGWETALTFRKLEGDFTYSISANAFATETSVKSVPAGFTGIVGSSITSVGSPRARLFVWDYQGLYTSEDIAALPAGFMVGEFEPIVGDAKYRDVNGDNIIDQNDRVAVGNTLPTVNFGLNFTAAYKNWDFTAFFSGLFGRDVLNGPIQGLHADIASNYPANYNPYINGVGTHPRPQTAGDHGNYAASTLYVEDGSFVKLRNLQIGYTVPWKDVDNLRLFISGQNLFTWTDFTSIEPEFEGGFFTAGEAELGYPVVRSIALGLNVSL</sequence>
<keyword evidence="4 8" id="KW-0812">Transmembrane</keyword>
<keyword evidence="7 8" id="KW-0998">Cell outer membrane</keyword>
<accession>A0ABY2WIE1</accession>
<keyword evidence="6 8" id="KW-0472">Membrane</keyword>
<evidence type="ECO:0000313" key="13">
    <source>
        <dbReference type="EMBL" id="TMU54613.1"/>
    </source>
</evidence>
<evidence type="ECO:0000256" key="8">
    <source>
        <dbReference type="PROSITE-ProRule" id="PRU01360"/>
    </source>
</evidence>
<evidence type="ECO:0000256" key="7">
    <source>
        <dbReference type="ARBA" id="ARBA00023237"/>
    </source>
</evidence>
<evidence type="ECO:0000259" key="12">
    <source>
        <dbReference type="Pfam" id="PF07715"/>
    </source>
</evidence>
<feature type="chain" id="PRO_5047547334" evidence="10">
    <location>
        <begin position="27"/>
        <end position="1011"/>
    </location>
</feature>
<dbReference type="SUPFAM" id="SSF56935">
    <property type="entry name" value="Porins"/>
    <property type="match status" value="1"/>
</dbReference>
<dbReference type="RefSeq" id="WP_138835963.1">
    <property type="nucleotide sequence ID" value="NZ_VCNI01000002.1"/>
</dbReference>
<dbReference type="Gene3D" id="2.60.40.1120">
    <property type="entry name" value="Carboxypeptidase-like, regulatory domain"/>
    <property type="match status" value="1"/>
</dbReference>
<dbReference type="InterPro" id="IPR036942">
    <property type="entry name" value="Beta-barrel_TonB_sf"/>
</dbReference>
<dbReference type="InterPro" id="IPR039426">
    <property type="entry name" value="TonB-dep_rcpt-like"/>
</dbReference>
<name>A0ABY2WIE1_9FLAO</name>
<comment type="similarity">
    <text evidence="8 9">Belongs to the TonB-dependent receptor family.</text>
</comment>
<evidence type="ECO:0000256" key="3">
    <source>
        <dbReference type="ARBA" id="ARBA00022452"/>
    </source>
</evidence>
<evidence type="ECO:0000256" key="5">
    <source>
        <dbReference type="ARBA" id="ARBA00023077"/>
    </source>
</evidence>
<dbReference type="InterPro" id="IPR023997">
    <property type="entry name" value="TonB-dep_OMP_SusC/RagA_CS"/>
</dbReference>
<dbReference type="InterPro" id="IPR000531">
    <property type="entry name" value="Beta-barrel_TonB"/>
</dbReference>
<dbReference type="InterPro" id="IPR008969">
    <property type="entry name" value="CarboxyPept-like_regulatory"/>
</dbReference>
<dbReference type="Pfam" id="PF13715">
    <property type="entry name" value="CarbopepD_reg_2"/>
    <property type="match status" value="1"/>
</dbReference>
<keyword evidence="3 8" id="KW-1134">Transmembrane beta strand</keyword>
<keyword evidence="5 9" id="KW-0798">TonB box</keyword>
<feature type="domain" description="TonB-dependent receptor plug" evidence="12">
    <location>
        <begin position="119"/>
        <end position="223"/>
    </location>
</feature>
<feature type="domain" description="TonB-dependent receptor-like beta-barrel" evidence="11">
    <location>
        <begin position="420"/>
        <end position="970"/>
    </location>
</feature>
<dbReference type="Gene3D" id="2.170.130.10">
    <property type="entry name" value="TonB-dependent receptor, plug domain"/>
    <property type="match status" value="1"/>
</dbReference>
<keyword evidence="14" id="KW-1185">Reference proteome</keyword>
<evidence type="ECO:0000256" key="4">
    <source>
        <dbReference type="ARBA" id="ARBA00022692"/>
    </source>
</evidence>
<dbReference type="NCBIfam" id="TIGR04056">
    <property type="entry name" value="OMP_RagA_SusC"/>
    <property type="match status" value="1"/>
</dbReference>
<dbReference type="SUPFAM" id="SSF49464">
    <property type="entry name" value="Carboxypeptidase regulatory domain-like"/>
    <property type="match status" value="1"/>
</dbReference>
<dbReference type="Gene3D" id="2.40.170.20">
    <property type="entry name" value="TonB-dependent receptor, beta-barrel domain"/>
    <property type="match status" value="1"/>
</dbReference>
<dbReference type="InterPro" id="IPR037066">
    <property type="entry name" value="Plug_dom_sf"/>
</dbReference>
<evidence type="ECO:0000256" key="6">
    <source>
        <dbReference type="ARBA" id="ARBA00023136"/>
    </source>
</evidence>
<evidence type="ECO:0000256" key="1">
    <source>
        <dbReference type="ARBA" id="ARBA00004571"/>
    </source>
</evidence>
<dbReference type="Pfam" id="PF00593">
    <property type="entry name" value="TonB_dep_Rec_b-barrel"/>
    <property type="match status" value="1"/>
</dbReference>
<comment type="caution">
    <text evidence="13">The sequence shown here is derived from an EMBL/GenBank/DDBJ whole genome shotgun (WGS) entry which is preliminary data.</text>
</comment>
<organism evidence="13 14">
    <name type="scientific">Flagellimonas algicola</name>
    <dbReference type="NCBI Taxonomy" id="2583815"/>
    <lineage>
        <taxon>Bacteria</taxon>
        <taxon>Pseudomonadati</taxon>
        <taxon>Bacteroidota</taxon>
        <taxon>Flavobacteriia</taxon>
        <taxon>Flavobacteriales</taxon>
        <taxon>Flavobacteriaceae</taxon>
        <taxon>Flagellimonas</taxon>
    </lineage>
</organism>
<keyword evidence="2 8" id="KW-0813">Transport</keyword>
<feature type="signal peptide" evidence="10">
    <location>
        <begin position="1"/>
        <end position="26"/>
    </location>
</feature>
<proteinExistence type="inferred from homology"/>
<dbReference type="InterPro" id="IPR023996">
    <property type="entry name" value="TonB-dep_OMP_SusC/RagA"/>
</dbReference>
<dbReference type="InterPro" id="IPR012910">
    <property type="entry name" value="Plug_dom"/>
</dbReference>
<reference evidence="13 14" key="1">
    <citation type="submission" date="2019-05" db="EMBL/GenBank/DDBJ databases">
        <title>Flagellimonas sp. AsT0115, sp. nov., isolated from a marine red algae, Asparagopsis taxiformis.</title>
        <authorList>
            <person name="Kim J."/>
            <person name="Jeong S.E."/>
            <person name="Jeon C.O."/>
        </authorList>
    </citation>
    <scope>NUCLEOTIDE SEQUENCE [LARGE SCALE GENOMIC DNA]</scope>
    <source>
        <strain evidence="13 14">AsT0115</strain>
    </source>
</reference>